<reference evidence="2 3" key="1">
    <citation type="submission" date="2022-12" db="EMBL/GenBank/DDBJ databases">
        <title>Chromosome-level genome assembly of true bugs.</title>
        <authorList>
            <person name="Ma L."/>
            <person name="Li H."/>
        </authorList>
    </citation>
    <scope>NUCLEOTIDE SEQUENCE [LARGE SCALE GENOMIC DNA]</scope>
    <source>
        <strain evidence="2">Lab_2022b</strain>
    </source>
</reference>
<feature type="compositionally biased region" description="Polar residues" evidence="1">
    <location>
        <begin position="72"/>
        <end position="82"/>
    </location>
</feature>
<sequence length="106" mass="11783">MTLKSSLDVLRGSFLHARDSVVPRDVYLEGRTGFGHSSIFSSTSLVLTTLACTSLKMDECPKPVRPSRKTSRGTTESLIQLTRKSKNKENAKGMYCRGNENEVMLK</sequence>
<keyword evidence="3" id="KW-1185">Reference proteome</keyword>
<dbReference type="EMBL" id="JAPXFL010000002">
    <property type="protein sequence ID" value="KAK9510195.1"/>
    <property type="molecule type" value="Genomic_DNA"/>
</dbReference>
<accession>A0AAW1DPB7</accession>
<dbReference type="Proteomes" id="UP001461498">
    <property type="component" value="Unassembled WGS sequence"/>
</dbReference>
<protein>
    <submittedName>
        <fullName evidence="2">Uncharacterized protein</fullName>
    </submittedName>
</protein>
<evidence type="ECO:0000313" key="3">
    <source>
        <dbReference type="Proteomes" id="UP001461498"/>
    </source>
</evidence>
<dbReference type="AlphaFoldDB" id="A0AAW1DPB7"/>
<gene>
    <name evidence="2" type="ORF">O3M35_005032</name>
</gene>
<evidence type="ECO:0000313" key="2">
    <source>
        <dbReference type="EMBL" id="KAK9510195.1"/>
    </source>
</evidence>
<name>A0AAW1DPB7_9HEMI</name>
<organism evidence="2 3">
    <name type="scientific">Rhynocoris fuscipes</name>
    <dbReference type="NCBI Taxonomy" id="488301"/>
    <lineage>
        <taxon>Eukaryota</taxon>
        <taxon>Metazoa</taxon>
        <taxon>Ecdysozoa</taxon>
        <taxon>Arthropoda</taxon>
        <taxon>Hexapoda</taxon>
        <taxon>Insecta</taxon>
        <taxon>Pterygota</taxon>
        <taxon>Neoptera</taxon>
        <taxon>Paraneoptera</taxon>
        <taxon>Hemiptera</taxon>
        <taxon>Heteroptera</taxon>
        <taxon>Panheteroptera</taxon>
        <taxon>Cimicomorpha</taxon>
        <taxon>Reduviidae</taxon>
        <taxon>Harpactorinae</taxon>
        <taxon>Harpactorini</taxon>
        <taxon>Rhynocoris</taxon>
    </lineage>
</organism>
<comment type="caution">
    <text evidence="2">The sequence shown here is derived from an EMBL/GenBank/DDBJ whole genome shotgun (WGS) entry which is preliminary data.</text>
</comment>
<proteinExistence type="predicted"/>
<feature type="region of interest" description="Disordered" evidence="1">
    <location>
        <begin position="61"/>
        <end position="90"/>
    </location>
</feature>
<evidence type="ECO:0000256" key="1">
    <source>
        <dbReference type="SAM" id="MobiDB-lite"/>
    </source>
</evidence>